<feature type="transmembrane region" description="Helical" evidence="10">
    <location>
        <begin position="12"/>
        <end position="31"/>
    </location>
</feature>
<evidence type="ECO:0000256" key="6">
    <source>
        <dbReference type="ARBA" id="ARBA00022989"/>
    </source>
</evidence>
<feature type="transmembrane region" description="Helical" evidence="10">
    <location>
        <begin position="77"/>
        <end position="99"/>
    </location>
</feature>
<feature type="non-terminal residue" evidence="11">
    <location>
        <position position="290"/>
    </location>
</feature>
<dbReference type="PANTHER" id="PTHR21137:SF35">
    <property type="entry name" value="ODORANT RECEPTOR 19A-RELATED"/>
    <property type="match status" value="1"/>
</dbReference>
<keyword evidence="3" id="KW-0716">Sensory transduction</keyword>
<evidence type="ECO:0000256" key="5">
    <source>
        <dbReference type="ARBA" id="ARBA00022725"/>
    </source>
</evidence>
<keyword evidence="7 10" id="KW-0472">Membrane</keyword>
<sequence length="290" mass="33941">MSNTMEVSRPRRYFALHYILLRFLGLGWWHHPDENDTRNFRGWYLYYSIATELLWVVGFVGLETIDPFIGEKDLDRFMFSLAFVITHDLTVIKLGIFFLKNREIQDIVRTLELDLKAYYQNDTLIRRTIKITRIMTAAFVFFGWITIGNANVYGIIQDIRWKRDVSQLNDSATKPPRTLPQPIYIPWRYQTESCVEKFSSTYSYGFMTQLMSSMAAICVVMVQVSANQVAEAVMQCKWERMPPRLRALLIMTMIRAQRPLRLTAAGFANMDNDCFLSVSEWLHHYAANPV</sequence>
<accession>A0ABN8J2D0</accession>
<keyword evidence="9" id="KW-0807">Transducer</keyword>
<dbReference type="Proteomes" id="UP000837857">
    <property type="component" value="Chromosome 6"/>
</dbReference>
<dbReference type="EMBL" id="OW152818">
    <property type="protein sequence ID" value="CAH2071413.1"/>
    <property type="molecule type" value="Genomic_DNA"/>
</dbReference>
<protein>
    <recommendedName>
        <fullName evidence="13">Odorant receptor</fullName>
    </recommendedName>
</protein>
<evidence type="ECO:0000256" key="9">
    <source>
        <dbReference type="ARBA" id="ARBA00023224"/>
    </source>
</evidence>
<evidence type="ECO:0000256" key="8">
    <source>
        <dbReference type="ARBA" id="ARBA00023170"/>
    </source>
</evidence>
<evidence type="ECO:0000256" key="10">
    <source>
        <dbReference type="SAM" id="Phobius"/>
    </source>
</evidence>
<dbReference type="PANTHER" id="PTHR21137">
    <property type="entry name" value="ODORANT RECEPTOR"/>
    <property type="match status" value="1"/>
</dbReference>
<organism evidence="11 12">
    <name type="scientific">Iphiclides podalirius</name>
    <name type="common">scarce swallowtail</name>
    <dbReference type="NCBI Taxonomy" id="110791"/>
    <lineage>
        <taxon>Eukaryota</taxon>
        <taxon>Metazoa</taxon>
        <taxon>Ecdysozoa</taxon>
        <taxon>Arthropoda</taxon>
        <taxon>Hexapoda</taxon>
        <taxon>Insecta</taxon>
        <taxon>Pterygota</taxon>
        <taxon>Neoptera</taxon>
        <taxon>Endopterygota</taxon>
        <taxon>Lepidoptera</taxon>
        <taxon>Glossata</taxon>
        <taxon>Ditrysia</taxon>
        <taxon>Papilionoidea</taxon>
        <taxon>Papilionidae</taxon>
        <taxon>Papilioninae</taxon>
        <taxon>Iphiclides</taxon>
    </lineage>
</organism>
<name>A0ABN8J2D0_9NEOP</name>
<reference evidence="11" key="1">
    <citation type="submission" date="2022-03" db="EMBL/GenBank/DDBJ databases">
        <authorList>
            <person name="Martin H S."/>
        </authorList>
    </citation>
    <scope>NUCLEOTIDE SEQUENCE</scope>
</reference>
<evidence type="ECO:0008006" key="13">
    <source>
        <dbReference type="Google" id="ProtNLM"/>
    </source>
</evidence>
<keyword evidence="6 10" id="KW-1133">Transmembrane helix</keyword>
<evidence type="ECO:0000256" key="3">
    <source>
        <dbReference type="ARBA" id="ARBA00022606"/>
    </source>
</evidence>
<dbReference type="Pfam" id="PF02949">
    <property type="entry name" value="7tm_6"/>
    <property type="match status" value="1"/>
</dbReference>
<proteinExistence type="predicted"/>
<evidence type="ECO:0000256" key="2">
    <source>
        <dbReference type="ARBA" id="ARBA00022475"/>
    </source>
</evidence>
<evidence type="ECO:0000313" key="11">
    <source>
        <dbReference type="EMBL" id="CAH2071413.1"/>
    </source>
</evidence>
<keyword evidence="12" id="KW-1185">Reference proteome</keyword>
<evidence type="ECO:0000256" key="7">
    <source>
        <dbReference type="ARBA" id="ARBA00023136"/>
    </source>
</evidence>
<keyword evidence="5" id="KW-0552">Olfaction</keyword>
<keyword evidence="8" id="KW-0675">Receptor</keyword>
<keyword evidence="4 10" id="KW-0812">Transmembrane</keyword>
<feature type="transmembrane region" description="Helical" evidence="10">
    <location>
        <begin position="134"/>
        <end position="156"/>
    </location>
</feature>
<comment type="subcellular location">
    <subcellularLocation>
        <location evidence="1">Cell membrane</location>
        <topology evidence="1">Multi-pass membrane protein</topology>
    </subcellularLocation>
</comment>
<keyword evidence="2" id="KW-1003">Cell membrane</keyword>
<evidence type="ECO:0000256" key="1">
    <source>
        <dbReference type="ARBA" id="ARBA00004651"/>
    </source>
</evidence>
<evidence type="ECO:0000313" key="12">
    <source>
        <dbReference type="Proteomes" id="UP000837857"/>
    </source>
</evidence>
<dbReference type="InterPro" id="IPR004117">
    <property type="entry name" value="7tm6_olfct_rcpt"/>
</dbReference>
<evidence type="ECO:0000256" key="4">
    <source>
        <dbReference type="ARBA" id="ARBA00022692"/>
    </source>
</evidence>
<gene>
    <name evidence="11" type="ORF">IPOD504_LOCUS15108</name>
</gene>
<feature type="transmembrane region" description="Helical" evidence="10">
    <location>
        <begin position="43"/>
        <end position="65"/>
    </location>
</feature>